<evidence type="ECO:0000256" key="11">
    <source>
        <dbReference type="SAM" id="Phobius"/>
    </source>
</evidence>
<dbReference type="GeneTree" id="ENSGT01020000230438"/>
<evidence type="ECO:0000256" key="10">
    <source>
        <dbReference type="ARBA" id="ARBA00025736"/>
    </source>
</evidence>
<evidence type="ECO:0000256" key="1">
    <source>
        <dbReference type="ARBA" id="ARBA00004141"/>
    </source>
</evidence>
<evidence type="ECO:0000256" key="2">
    <source>
        <dbReference type="ARBA" id="ARBA00022500"/>
    </source>
</evidence>
<dbReference type="CDD" id="cd14974">
    <property type="entry name" value="7tmA_Anaphylatoxin_R-like"/>
    <property type="match status" value="1"/>
</dbReference>
<feature type="transmembrane region" description="Helical" evidence="11">
    <location>
        <begin position="62"/>
        <end position="82"/>
    </location>
</feature>
<accession>A0A3Q3ABJ6</accession>
<keyword evidence="2" id="KW-0145">Chemotaxis</keyword>
<dbReference type="InterPro" id="IPR017452">
    <property type="entry name" value="GPCR_Rhodpsn_7TM"/>
</dbReference>
<evidence type="ECO:0000256" key="5">
    <source>
        <dbReference type="ARBA" id="ARBA00023040"/>
    </source>
</evidence>
<evidence type="ECO:0000313" key="14">
    <source>
        <dbReference type="Proteomes" id="UP000264800"/>
    </source>
</evidence>
<comment type="similarity">
    <text evidence="10">Belongs to the chemokine-like receptor (CMKLR) family.</text>
</comment>
<feature type="transmembrane region" description="Helical" evidence="11">
    <location>
        <begin position="273"/>
        <end position="292"/>
    </location>
</feature>
<evidence type="ECO:0000256" key="3">
    <source>
        <dbReference type="ARBA" id="ARBA00022692"/>
    </source>
</evidence>
<dbReference type="InterPro" id="IPR000826">
    <property type="entry name" value="Formyl_rcpt-rel"/>
</dbReference>
<feature type="transmembrane region" description="Helical" evidence="11">
    <location>
        <begin position="102"/>
        <end position="127"/>
    </location>
</feature>
<protein>
    <submittedName>
        <fullName evidence="13">C3a anaphylatoxin chemotactic receptor-like</fullName>
    </submittedName>
</protein>
<keyword evidence="5" id="KW-0297">G-protein coupled receptor</keyword>
<evidence type="ECO:0000256" key="8">
    <source>
        <dbReference type="ARBA" id="ARBA00023170"/>
    </source>
</evidence>
<keyword evidence="7" id="KW-1015">Disulfide bond</keyword>
<dbReference type="Gene3D" id="1.20.1070.10">
    <property type="entry name" value="Rhodopsin 7-helix transmembrane proteins"/>
    <property type="match status" value="1"/>
</dbReference>
<dbReference type="Ensembl" id="ENSKMAT00000013834.1">
    <property type="protein sequence ID" value="ENSKMAP00000013626.1"/>
    <property type="gene ID" value="ENSKMAG00000010234.1"/>
</dbReference>
<comment type="subcellular location">
    <subcellularLocation>
        <location evidence="1">Membrane</location>
        <topology evidence="1">Multi-pass membrane protein</topology>
    </subcellularLocation>
</comment>
<dbReference type="GO" id="GO:0004875">
    <property type="term" value="F:complement receptor activity"/>
    <property type="evidence" value="ECO:0007669"/>
    <property type="project" value="TreeGrafter"/>
</dbReference>
<dbReference type="Proteomes" id="UP000264800">
    <property type="component" value="Unplaced"/>
</dbReference>
<dbReference type="AlphaFoldDB" id="A0A3Q3ABJ6"/>
<dbReference type="OMA" id="INIRFMC"/>
<reference evidence="13" key="2">
    <citation type="submission" date="2025-09" db="UniProtKB">
        <authorList>
            <consortium name="Ensembl"/>
        </authorList>
    </citation>
    <scope>IDENTIFICATION</scope>
</reference>
<dbReference type="Pfam" id="PF00001">
    <property type="entry name" value="7tm_1"/>
    <property type="match status" value="1"/>
</dbReference>
<keyword evidence="4 11" id="KW-1133">Transmembrane helix</keyword>
<dbReference type="PANTHER" id="PTHR24225:SF48">
    <property type="entry name" value="C3A ANAPHYLATOXIN CHEMOTACTIC RECEPTOR-RELATED"/>
    <property type="match status" value="1"/>
</dbReference>
<dbReference type="FunFam" id="1.20.1070.10:FF:000034">
    <property type="entry name" value="G-protein coupled receptor 1"/>
    <property type="match status" value="1"/>
</dbReference>
<dbReference type="GO" id="GO:0007204">
    <property type="term" value="P:positive regulation of cytosolic calcium ion concentration"/>
    <property type="evidence" value="ECO:0007669"/>
    <property type="project" value="TreeGrafter"/>
</dbReference>
<dbReference type="PROSITE" id="PS50262">
    <property type="entry name" value="G_PROTEIN_RECEP_F1_2"/>
    <property type="match status" value="1"/>
</dbReference>
<keyword evidence="14" id="KW-1185">Reference proteome</keyword>
<evidence type="ECO:0000256" key="4">
    <source>
        <dbReference type="ARBA" id="ARBA00022989"/>
    </source>
</evidence>
<sequence length="342" mass="38990">MILNFSPYMYLTDIQTRGDIESVIKKISNVFYILAVIFGIPGNSAVICMAGFKLKKNVTNVWLVNLAIADLIFCFTRLLSIINKLFYDHWPFGVLFCKFNSFFKYANMFCSVFLLAVISIDRMLCIWKPVFTKRHRSLFVARVVAVIVWITAVLFSSPHFIYRQLYMDENKTKCSIRDEAMAGDKSTKYALINIRFMCGFLLPFIVILVCYIVAGFGIRRIRLSKKSRTLRILASLVIAFFLCWAPYHCLKLVDEVDSENTGLKVWLPLAKGFAYFNSCINPLLYFCMGLNVRGGLRQNLDIYRRALGENVDGEAAHSNDCSLETRCTAKYGSAVAAGRTRV</sequence>
<evidence type="ECO:0000256" key="9">
    <source>
        <dbReference type="ARBA" id="ARBA00023224"/>
    </source>
</evidence>
<evidence type="ECO:0000259" key="12">
    <source>
        <dbReference type="PROSITE" id="PS50262"/>
    </source>
</evidence>
<reference evidence="13" key="1">
    <citation type="submission" date="2025-08" db="UniProtKB">
        <authorList>
            <consortium name="Ensembl"/>
        </authorList>
    </citation>
    <scope>IDENTIFICATION</scope>
</reference>
<keyword evidence="8" id="KW-0675">Receptor</keyword>
<organism evidence="13 14">
    <name type="scientific">Kryptolebias marmoratus</name>
    <name type="common">Mangrove killifish</name>
    <name type="synonym">Rivulus marmoratus</name>
    <dbReference type="NCBI Taxonomy" id="37003"/>
    <lineage>
        <taxon>Eukaryota</taxon>
        <taxon>Metazoa</taxon>
        <taxon>Chordata</taxon>
        <taxon>Craniata</taxon>
        <taxon>Vertebrata</taxon>
        <taxon>Euteleostomi</taxon>
        <taxon>Actinopterygii</taxon>
        <taxon>Neopterygii</taxon>
        <taxon>Teleostei</taxon>
        <taxon>Neoteleostei</taxon>
        <taxon>Acanthomorphata</taxon>
        <taxon>Ovalentaria</taxon>
        <taxon>Atherinomorphae</taxon>
        <taxon>Cyprinodontiformes</taxon>
        <taxon>Rivulidae</taxon>
        <taxon>Kryptolebias</taxon>
    </lineage>
</organism>
<proteinExistence type="inferred from homology"/>
<feature type="transmembrane region" description="Helical" evidence="11">
    <location>
        <begin position="139"/>
        <end position="161"/>
    </location>
</feature>
<dbReference type="InterPro" id="IPR000276">
    <property type="entry name" value="GPCR_Rhodpsn"/>
</dbReference>
<dbReference type="SUPFAM" id="SSF81321">
    <property type="entry name" value="Family A G protein-coupled receptor-like"/>
    <property type="match status" value="1"/>
</dbReference>
<dbReference type="PRINTS" id="PR00526">
    <property type="entry name" value="FMETLEUPHER"/>
</dbReference>
<feature type="transmembrane region" description="Helical" evidence="11">
    <location>
        <begin position="30"/>
        <end position="50"/>
    </location>
</feature>
<dbReference type="GO" id="GO:0005886">
    <property type="term" value="C:plasma membrane"/>
    <property type="evidence" value="ECO:0007669"/>
    <property type="project" value="TreeGrafter"/>
</dbReference>
<evidence type="ECO:0000313" key="13">
    <source>
        <dbReference type="Ensembl" id="ENSKMAP00000013626.1"/>
    </source>
</evidence>
<dbReference type="PANTHER" id="PTHR24225">
    <property type="entry name" value="CHEMOTACTIC RECEPTOR"/>
    <property type="match status" value="1"/>
</dbReference>
<keyword evidence="3 11" id="KW-0812">Transmembrane</keyword>
<keyword evidence="6 11" id="KW-0472">Membrane</keyword>
<dbReference type="GO" id="GO:0006954">
    <property type="term" value="P:inflammatory response"/>
    <property type="evidence" value="ECO:0007669"/>
    <property type="project" value="TreeGrafter"/>
</dbReference>
<dbReference type="GO" id="GO:0006935">
    <property type="term" value="P:chemotaxis"/>
    <property type="evidence" value="ECO:0007669"/>
    <property type="project" value="UniProtKB-KW"/>
</dbReference>
<dbReference type="GO" id="GO:0007200">
    <property type="term" value="P:phospholipase C-activating G protein-coupled receptor signaling pathway"/>
    <property type="evidence" value="ECO:0007669"/>
    <property type="project" value="TreeGrafter"/>
</dbReference>
<dbReference type="PRINTS" id="PR00237">
    <property type="entry name" value="GPCRRHODOPSN"/>
</dbReference>
<dbReference type="GO" id="GO:0004930">
    <property type="term" value="F:G protein-coupled receptor activity"/>
    <property type="evidence" value="ECO:0007669"/>
    <property type="project" value="UniProtKB-KW"/>
</dbReference>
<feature type="transmembrane region" description="Helical" evidence="11">
    <location>
        <begin position="230"/>
        <end position="247"/>
    </location>
</feature>
<evidence type="ECO:0000256" key="7">
    <source>
        <dbReference type="ARBA" id="ARBA00023157"/>
    </source>
</evidence>
<evidence type="ECO:0000256" key="6">
    <source>
        <dbReference type="ARBA" id="ARBA00023136"/>
    </source>
</evidence>
<feature type="domain" description="G-protein coupled receptors family 1 profile" evidence="12">
    <location>
        <begin position="42"/>
        <end position="285"/>
    </location>
</feature>
<keyword evidence="9" id="KW-0807">Transducer</keyword>
<feature type="transmembrane region" description="Helical" evidence="11">
    <location>
        <begin position="194"/>
        <end position="218"/>
    </location>
</feature>
<name>A0A3Q3ABJ6_KRYMA</name>